<sequence>MSLALVVLWLTHPLAVYAQTTLTVQVGSEGSFYDPNWLNAVQGDTIRFVFSGRVVQTMFEKPCFPLAGGFNSGLFGRGPNPTEDTPAPVWDLIIANDSEPIWFYCEVTVPRPHCAEGMVGYEACIGITESTDNDGLNSVINLPLSSSSMFSAFTAAAKAVTGTPSATPSVTLTGVGAYATASPAPTSASITTPTSSIITPTAAPITHAKSHNAGKIAGAVCGVVGGLLAFLCLLIWYRRRLEKPLLGKSNSKGYPNHPASPAPGVPQIVSPMLDINNPLHKGKPNTGEVGVGVGGILPMKVERTMDHPTLPVISAGPQFVHTYHSNSSGSQVTRAPPPPGELVNQHTPPSGLW</sequence>
<dbReference type="OrthoDB" id="1921208at2759"/>
<keyword evidence="2" id="KW-1133">Transmembrane helix</keyword>
<evidence type="ECO:0000256" key="3">
    <source>
        <dbReference type="SAM" id="SignalP"/>
    </source>
</evidence>
<dbReference type="AlphaFoldDB" id="A0A2A9NLU2"/>
<reference evidence="4 5" key="1">
    <citation type="submission" date="2014-02" db="EMBL/GenBank/DDBJ databases">
        <title>Transposable element dynamics among asymbiotic and ectomycorrhizal Amanita fungi.</title>
        <authorList>
            <consortium name="DOE Joint Genome Institute"/>
            <person name="Hess J."/>
            <person name="Skrede I."/>
            <person name="Wolfe B."/>
            <person name="LaButti K."/>
            <person name="Ohm R.A."/>
            <person name="Grigoriev I.V."/>
            <person name="Pringle A."/>
        </authorList>
    </citation>
    <scope>NUCLEOTIDE SEQUENCE [LARGE SCALE GENOMIC DNA]</scope>
    <source>
        <strain evidence="4 5">SKay4041</strain>
    </source>
</reference>
<feature type="compositionally biased region" description="Polar residues" evidence="1">
    <location>
        <begin position="323"/>
        <end position="333"/>
    </location>
</feature>
<dbReference type="InterPro" id="IPR008972">
    <property type="entry name" value="Cupredoxin"/>
</dbReference>
<evidence type="ECO:0000313" key="5">
    <source>
        <dbReference type="Proteomes" id="UP000242287"/>
    </source>
</evidence>
<feature type="chain" id="PRO_5012563788" description="Extracellular serine-rich protein" evidence="3">
    <location>
        <begin position="19"/>
        <end position="353"/>
    </location>
</feature>
<dbReference type="SUPFAM" id="SSF49503">
    <property type="entry name" value="Cupredoxins"/>
    <property type="match status" value="1"/>
</dbReference>
<accession>A0A2A9NLU2</accession>
<dbReference type="Gene3D" id="2.60.40.420">
    <property type="entry name" value="Cupredoxins - blue copper proteins"/>
    <property type="match status" value="1"/>
</dbReference>
<evidence type="ECO:0008006" key="6">
    <source>
        <dbReference type="Google" id="ProtNLM"/>
    </source>
</evidence>
<evidence type="ECO:0000313" key="4">
    <source>
        <dbReference type="EMBL" id="PFH49291.1"/>
    </source>
</evidence>
<organism evidence="4 5">
    <name type="scientific">Amanita thiersii Skay4041</name>
    <dbReference type="NCBI Taxonomy" id="703135"/>
    <lineage>
        <taxon>Eukaryota</taxon>
        <taxon>Fungi</taxon>
        <taxon>Dikarya</taxon>
        <taxon>Basidiomycota</taxon>
        <taxon>Agaricomycotina</taxon>
        <taxon>Agaricomycetes</taxon>
        <taxon>Agaricomycetidae</taxon>
        <taxon>Agaricales</taxon>
        <taxon>Pluteineae</taxon>
        <taxon>Amanitaceae</taxon>
        <taxon>Amanita</taxon>
    </lineage>
</organism>
<dbReference type="Proteomes" id="UP000242287">
    <property type="component" value="Unassembled WGS sequence"/>
</dbReference>
<proteinExistence type="predicted"/>
<feature type="signal peptide" evidence="3">
    <location>
        <begin position="1"/>
        <end position="18"/>
    </location>
</feature>
<dbReference type="InterPro" id="IPR052953">
    <property type="entry name" value="Ser-rich/MCO-related"/>
</dbReference>
<keyword evidence="2" id="KW-0472">Membrane</keyword>
<evidence type="ECO:0000256" key="2">
    <source>
        <dbReference type="SAM" id="Phobius"/>
    </source>
</evidence>
<keyword evidence="3" id="KW-0732">Signal</keyword>
<feature type="transmembrane region" description="Helical" evidence="2">
    <location>
        <begin position="216"/>
        <end position="237"/>
    </location>
</feature>
<name>A0A2A9NLU2_9AGAR</name>
<dbReference type="EMBL" id="KZ302034">
    <property type="protein sequence ID" value="PFH49291.1"/>
    <property type="molecule type" value="Genomic_DNA"/>
</dbReference>
<dbReference type="PANTHER" id="PTHR34883:SF15">
    <property type="entry name" value="EXTRACELLULAR SERINE-RICH PROTEIN"/>
    <property type="match status" value="1"/>
</dbReference>
<evidence type="ECO:0000256" key="1">
    <source>
        <dbReference type="SAM" id="MobiDB-lite"/>
    </source>
</evidence>
<feature type="region of interest" description="Disordered" evidence="1">
    <location>
        <begin position="323"/>
        <end position="353"/>
    </location>
</feature>
<keyword evidence="2" id="KW-0812">Transmembrane</keyword>
<dbReference type="STRING" id="703135.A0A2A9NLU2"/>
<keyword evidence="5" id="KW-1185">Reference proteome</keyword>
<dbReference type="PANTHER" id="PTHR34883">
    <property type="entry name" value="SERINE-RICH PROTEIN, PUTATIVE-RELATED-RELATED"/>
    <property type="match status" value="1"/>
</dbReference>
<feature type="compositionally biased region" description="Polar residues" evidence="1">
    <location>
        <begin position="344"/>
        <end position="353"/>
    </location>
</feature>
<protein>
    <recommendedName>
        <fullName evidence="6">Extracellular serine-rich protein</fullName>
    </recommendedName>
</protein>
<gene>
    <name evidence="4" type="ORF">AMATHDRAFT_41663</name>
</gene>